<protein>
    <submittedName>
        <fullName evidence="2">Uncharacterized protein</fullName>
    </submittedName>
</protein>
<evidence type="ECO:0000313" key="3">
    <source>
        <dbReference type="Proteomes" id="UP001055658"/>
    </source>
</evidence>
<sequence length="61" mass="6890">MFTGKAAVNNAEQTAETIATPNQFPFNPGETAQSTYAMGIKLEAKRQTMNFQRYILNFWSL</sequence>
<organism evidence="2 3">
    <name type="scientific">Microbulbifer variabilis</name>
    <dbReference type="NCBI Taxonomy" id="266805"/>
    <lineage>
        <taxon>Bacteria</taxon>
        <taxon>Pseudomonadati</taxon>
        <taxon>Pseudomonadota</taxon>
        <taxon>Gammaproteobacteria</taxon>
        <taxon>Cellvibrionales</taxon>
        <taxon>Microbulbiferaceae</taxon>
        <taxon>Microbulbifer</taxon>
    </lineage>
</organism>
<feature type="compositionally biased region" description="Polar residues" evidence="1">
    <location>
        <begin position="10"/>
        <end position="26"/>
    </location>
</feature>
<reference evidence="2" key="1">
    <citation type="submission" date="2022-02" db="EMBL/GenBank/DDBJ databases">
        <title>Coral-associated bacteria.</title>
        <authorList>
            <person name="Tang K."/>
            <person name="Wang X."/>
        </authorList>
    </citation>
    <scope>NUCLEOTIDE SEQUENCE</scope>
    <source>
        <strain evidence="2">SCSIO 43006</strain>
    </source>
</reference>
<evidence type="ECO:0000313" key="2">
    <source>
        <dbReference type="EMBL" id="USD19846.1"/>
    </source>
</evidence>
<dbReference type="Proteomes" id="UP001055658">
    <property type="component" value="Chromosome"/>
</dbReference>
<dbReference type="EMBL" id="CP092418">
    <property type="protein sequence ID" value="USD19846.1"/>
    <property type="molecule type" value="Genomic_DNA"/>
</dbReference>
<evidence type="ECO:0000256" key="1">
    <source>
        <dbReference type="SAM" id="MobiDB-lite"/>
    </source>
</evidence>
<accession>A0ABY4V6E5</accession>
<gene>
    <name evidence="2" type="ORF">MJO52_12215</name>
</gene>
<proteinExistence type="predicted"/>
<name>A0ABY4V6E5_9GAMM</name>
<feature type="region of interest" description="Disordered" evidence="1">
    <location>
        <begin position="1"/>
        <end position="26"/>
    </location>
</feature>
<dbReference type="RefSeq" id="WP_252081939.1">
    <property type="nucleotide sequence ID" value="NZ_CP092418.1"/>
</dbReference>
<keyword evidence="3" id="KW-1185">Reference proteome</keyword>